<keyword evidence="4" id="KW-0597">Phosphoprotein</keyword>
<dbReference type="InterPro" id="IPR023753">
    <property type="entry name" value="FAD/NAD-binding_dom"/>
</dbReference>
<protein>
    <submittedName>
        <fullName evidence="6">Response regulator</fullName>
    </submittedName>
</protein>
<dbReference type="AlphaFoldDB" id="A0A4P6TQN3"/>
<dbReference type="RefSeq" id="WP_031180658.1">
    <property type="nucleotide sequence ID" value="NZ_CP032229.1"/>
</dbReference>
<dbReference type="Gene3D" id="3.50.50.60">
    <property type="entry name" value="FAD/NAD(P)-binding domain"/>
    <property type="match status" value="2"/>
</dbReference>
<evidence type="ECO:0000256" key="4">
    <source>
        <dbReference type="PROSITE-ProRule" id="PRU00169"/>
    </source>
</evidence>
<dbReference type="InterPro" id="IPR036188">
    <property type="entry name" value="FAD/NAD-bd_sf"/>
</dbReference>
<sequence length="558" mass="59923">MAEPTDAARTVLLTVDDDPGVSRAVARDLRRRYGAAYRVVRAESGRSALEALRELKLRGDSVAVLLADYRMPVMNGIEFLERAMDVYPGARRVLLTAYADTGAAIDAINVVDLDHYLLKPWDPPEEKLYPVVDDLLAAWRAGDHRPVPFMKVVGHRWSARSSEVREFLARNQVPYRWYSVEEPEGRRLLAAAGQDGLRLPLVITPDGGVLVEPEAPELAARVGLATTPTADFYDLVVIGGGPAGLGSAVYGASEGLRTVLVERSATGGQAGQSSRIENYLGFPDGVSGAQLTDRARRQATRFGAEILTAREVTGLEVNGAARVVRFADGSAIGAHSVILATGVQYRRLTAEGCAGLTGCGVFYGSALTEAPSCQGHDVFIVGGANSAGQAAMYLSRFAKSVTLLVRGPDLSASMSHYLVQQITEAPNITVRARTEVEAAHGSDRLERLTLRRVDTGEAEQAEAQWMFVFIGAAPLTGWLDGTVRRDGRGFILAGPDLTVDGELPEDWDLDRPPYHLETSVPGVFVAGDARAESAKRVASAVGEGAMAVMLVHRYLEQS</sequence>
<name>A0A4P6TQN3_STRSO</name>
<keyword evidence="7" id="KW-1185">Reference proteome</keyword>
<dbReference type="InterPro" id="IPR050097">
    <property type="entry name" value="Ferredoxin-NADP_redctase_2"/>
</dbReference>
<evidence type="ECO:0000256" key="2">
    <source>
        <dbReference type="ARBA" id="ARBA00023002"/>
    </source>
</evidence>
<dbReference type="GO" id="GO:0000160">
    <property type="term" value="P:phosphorelay signal transduction system"/>
    <property type="evidence" value="ECO:0007669"/>
    <property type="project" value="InterPro"/>
</dbReference>
<evidence type="ECO:0000256" key="3">
    <source>
        <dbReference type="ARBA" id="ARBA00048132"/>
    </source>
</evidence>
<keyword evidence="1" id="KW-0285">Flavoprotein</keyword>
<dbReference type="GO" id="GO:0004791">
    <property type="term" value="F:thioredoxin-disulfide reductase (NADPH) activity"/>
    <property type="evidence" value="ECO:0007669"/>
    <property type="project" value="UniProtKB-EC"/>
</dbReference>
<dbReference type="SUPFAM" id="SSF51905">
    <property type="entry name" value="FAD/NAD(P)-binding domain"/>
    <property type="match status" value="1"/>
</dbReference>
<dbReference type="InterPro" id="IPR001789">
    <property type="entry name" value="Sig_transdc_resp-reg_receiver"/>
</dbReference>
<comment type="catalytic activity">
    <reaction evidence="3">
        <text>[thioredoxin]-dithiol + NADP(+) = [thioredoxin]-disulfide + NADPH + H(+)</text>
        <dbReference type="Rhea" id="RHEA:20345"/>
        <dbReference type="Rhea" id="RHEA-COMP:10698"/>
        <dbReference type="Rhea" id="RHEA-COMP:10700"/>
        <dbReference type="ChEBI" id="CHEBI:15378"/>
        <dbReference type="ChEBI" id="CHEBI:29950"/>
        <dbReference type="ChEBI" id="CHEBI:50058"/>
        <dbReference type="ChEBI" id="CHEBI:57783"/>
        <dbReference type="ChEBI" id="CHEBI:58349"/>
        <dbReference type="EC" id="1.8.1.9"/>
    </reaction>
</comment>
<dbReference type="Pfam" id="PF00072">
    <property type="entry name" value="Response_reg"/>
    <property type="match status" value="1"/>
</dbReference>
<dbReference type="EMBL" id="CP032229">
    <property type="protein sequence ID" value="QBJ88977.1"/>
    <property type="molecule type" value="Genomic_DNA"/>
</dbReference>
<dbReference type="Gene3D" id="3.40.50.2300">
    <property type="match status" value="1"/>
</dbReference>
<dbReference type="STRING" id="73044.GCA_000725795_02364"/>
<accession>A0A4P6TQN3</accession>
<dbReference type="PANTHER" id="PTHR48105">
    <property type="entry name" value="THIOREDOXIN REDUCTASE 1-RELATED-RELATED"/>
    <property type="match status" value="1"/>
</dbReference>
<dbReference type="OrthoDB" id="109585at2"/>
<reference evidence="6 7" key="1">
    <citation type="submission" date="2018-08" db="EMBL/GenBank/DDBJ databases">
        <title>The complete genome sequence of Streptomyces seoulensis, a pioneer strain for nickel superoxide dismutase discovery.</title>
        <authorList>
            <person name="Shin J."/>
            <person name="Lee J.-S."/>
            <person name="Lee E.-J."/>
            <person name="Youn H.-D."/>
        </authorList>
    </citation>
    <scope>NUCLEOTIDE SEQUENCE [LARGE SCALE GENOMIC DNA]</scope>
    <source>
        <strain evidence="6 7">KCTC 9819</strain>
    </source>
</reference>
<dbReference type="Pfam" id="PF07992">
    <property type="entry name" value="Pyr_redox_2"/>
    <property type="match status" value="1"/>
</dbReference>
<dbReference type="InterPro" id="IPR011006">
    <property type="entry name" value="CheY-like_superfamily"/>
</dbReference>
<dbReference type="SMART" id="SM00448">
    <property type="entry name" value="REC"/>
    <property type="match status" value="1"/>
</dbReference>
<dbReference type="PRINTS" id="PR00368">
    <property type="entry name" value="FADPNR"/>
</dbReference>
<dbReference type="KEGG" id="sseo:D0Z67_00635"/>
<evidence type="ECO:0000256" key="1">
    <source>
        <dbReference type="ARBA" id="ARBA00022630"/>
    </source>
</evidence>
<evidence type="ECO:0000313" key="6">
    <source>
        <dbReference type="EMBL" id="QBJ88977.1"/>
    </source>
</evidence>
<proteinExistence type="predicted"/>
<dbReference type="PROSITE" id="PS50110">
    <property type="entry name" value="RESPONSE_REGULATORY"/>
    <property type="match status" value="1"/>
</dbReference>
<dbReference type="Proteomes" id="UP000292547">
    <property type="component" value="Chromosome"/>
</dbReference>
<evidence type="ECO:0000313" key="7">
    <source>
        <dbReference type="Proteomes" id="UP000292547"/>
    </source>
</evidence>
<feature type="domain" description="Response regulatory" evidence="5">
    <location>
        <begin position="11"/>
        <end position="134"/>
    </location>
</feature>
<evidence type="ECO:0000259" key="5">
    <source>
        <dbReference type="PROSITE" id="PS50110"/>
    </source>
</evidence>
<organism evidence="6 7">
    <name type="scientific">Streptomyces seoulensis</name>
    <dbReference type="NCBI Taxonomy" id="73044"/>
    <lineage>
        <taxon>Bacteria</taxon>
        <taxon>Bacillati</taxon>
        <taxon>Actinomycetota</taxon>
        <taxon>Actinomycetes</taxon>
        <taxon>Kitasatosporales</taxon>
        <taxon>Streptomycetaceae</taxon>
        <taxon>Streptomyces</taxon>
    </lineage>
</organism>
<dbReference type="GeneID" id="300097442"/>
<dbReference type="SUPFAM" id="SSF52172">
    <property type="entry name" value="CheY-like"/>
    <property type="match status" value="1"/>
</dbReference>
<gene>
    <name evidence="6" type="ORF">D0Z67_00635</name>
</gene>
<dbReference type="PRINTS" id="PR00469">
    <property type="entry name" value="PNDRDTASEII"/>
</dbReference>
<keyword evidence="2" id="KW-0560">Oxidoreductase</keyword>
<feature type="modified residue" description="4-aspartylphosphate" evidence="4">
    <location>
        <position position="68"/>
    </location>
</feature>